<evidence type="ECO:0000313" key="2">
    <source>
        <dbReference type="Proteomes" id="UP000182190"/>
    </source>
</evidence>
<dbReference type="AlphaFoldDB" id="A0A7Z9BMW3"/>
<organism evidence="1 2">
    <name type="scientific">Planktothrix paucivesiculata PCC 9631</name>
    <dbReference type="NCBI Taxonomy" id="671071"/>
    <lineage>
        <taxon>Bacteria</taxon>
        <taxon>Bacillati</taxon>
        <taxon>Cyanobacteriota</taxon>
        <taxon>Cyanophyceae</taxon>
        <taxon>Oscillatoriophycideae</taxon>
        <taxon>Oscillatoriales</taxon>
        <taxon>Microcoleaceae</taxon>
        <taxon>Planktothrix</taxon>
    </lineage>
</organism>
<proteinExistence type="predicted"/>
<sequence>MSPEADKNAFSGFDVFRNQPFELEEVELFIWRWFGKTQN</sequence>
<dbReference type="Proteomes" id="UP000182190">
    <property type="component" value="Unassembled WGS sequence"/>
</dbReference>
<evidence type="ECO:0000313" key="1">
    <source>
        <dbReference type="EMBL" id="VXD15299.1"/>
    </source>
</evidence>
<reference evidence="1" key="1">
    <citation type="submission" date="2019-10" db="EMBL/GenBank/DDBJ databases">
        <authorList>
            <consortium name="Genoscope - CEA"/>
            <person name="William W."/>
        </authorList>
    </citation>
    <scope>NUCLEOTIDE SEQUENCE [LARGE SCALE GENOMIC DNA]</scope>
    <source>
        <strain evidence="1">BBR_PRJEB10994</strain>
    </source>
</reference>
<gene>
    <name evidence="1" type="ORF">PL9631_120031</name>
</gene>
<dbReference type="EMBL" id="CZCS02000024">
    <property type="protein sequence ID" value="VXD15299.1"/>
    <property type="molecule type" value="Genomic_DNA"/>
</dbReference>
<name>A0A7Z9BMW3_9CYAN</name>
<protein>
    <submittedName>
        <fullName evidence="1">Uncharacterized protein</fullName>
    </submittedName>
</protein>
<keyword evidence="2" id="KW-1185">Reference proteome</keyword>
<accession>A0A7Z9BMW3</accession>
<comment type="caution">
    <text evidence="1">The sequence shown here is derived from an EMBL/GenBank/DDBJ whole genome shotgun (WGS) entry which is preliminary data.</text>
</comment>